<evidence type="ECO:0000256" key="1">
    <source>
        <dbReference type="SAM" id="MobiDB-lite"/>
    </source>
</evidence>
<evidence type="ECO:0000313" key="2">
    <source>
        <dbReference type="EMBL" id="KAJ2671813.1"/>
    </source>
</evidence>
<protein>
    <submittedName>
        <fullName evidence="2">Uncharacterized protein</fullName>
    </submittedName>
</protein>
<evidence type="ECO:0000313" key="3">
    <source>
        <dbReference type="Proteomes" id="UP001151518"/>
    </source>
</evidence>
<proteinExistence type="predicted"/>
<dbReference type="EMBL" id="JANBTW010000094">
    <property type="protein sequence ID" value="KAJ2671813.1"/>
    <property type="molecule type" value="Genomic_DNA"/>
</dbReference>
<reference evidence="2" key="1">
    <citation type="submission" date="2022-07" db="EMBL/GenBank/DDBJ databases">
        <title>Phylogenomic reconstructions and comparative analyses of Kickxellomycotina fungi.</title>
        <authorList>
            <person name="Reynolds N.K."/>
            <person name="Stajich J.E."/>
            <person name="Barry K."/>
            <person name="Grigoriev I.V."/>
            <person name="Crous P."/>
            <person name="Smith M.E."/>
        </authorList>
    </citation>
    <scope>NUCLEOTIDE SEQUENCE</scope>
    <source>
        <strain evidence="2">NRRL 3115</strain>
    </source>
</reference>
<accession>A0A9W8G2F1</accession>
<feature type="region of interest" description="Disordered" evidence="1">
    <location>
        <begin position="97"/>
        <end position="122"/>
    </location>
</feature>
<comment type="caution">
    <text evidence="2">The sequence shown here is derived from an EMBL/GenBank/DDBJ whole genome shotgun (WGS) entry which is preliminary data.</text>
</comment>
<feature type="compositionally biased region" description="Basic residues" evidence="1">
    <location>
        <begin position="98"/>
        <end position="112"/>
    </location>
</feature>
<name>A0A9W8G2F1_9FUNG</name>
<organism evidence="2 3">
    <name type="scientific">Coemansia spiralis</name>
    <dbReference type="NCBI Taxonomy" id="417178"/>
    <lineage>
        <taxon>Eukaryota</taxon>
        <taxon>Fungi</taxon>
        <taxon>Fungi incertae sedis</taxon>
        <taxon>Zoopagomycota</taxon>
        <taxon>Kickxellomycotina</taxon>
        <taxon>Kickxellomycetes</taxon>
        <taxon>Kickxellales</taxon>
        <taxon>Kickxellaceae</taxon>
        <taxon>Coemansia</taxon>
    </lineage>
</organism>
<dbReference type="OrthoDB" id="5587374at2759"/>
<dbReference type="Proteomes" id="UP001151518">
    <property type="component" value="Unassembled WGS sequence"/>
</dbReference>
<gene>
    <name evidence="2" type="ORF">GGI25_005364</name>
</gene>
<sequence length="122" mass="14135">MSSADTLAVLNSLAKRKVSKRERSTRSKQFISTCVRRTGNKATEATETKYVEKVKPRKSDADIVRTKNAVVLRAADKLITQKCKDLHRDVIELLSARKEHRKPKMSRKKKPKLTYFDFEDRE</sequence>
<dbReference type="AlphaFoldDB" id="A0A9W8G2F1"/>